<dbReference type="SUPFAM" id="SSF159133">
    <property type="entry name" value="EutN/CcmL-like"/>
    <property type="match status" value="1"/>
</dbReference>
<comment type="subcellular location">
    <subcellularLocation>
        <location evidence="1">Carboxysome</location>
    </subcellularLocation>
</comment>
<dbReference type="PROSITE" id="PS51932">
    <property type="entry name" value="BMV"/>
    <property type="match status" value="1"/>
</dbReference>
<evidence type="ECO:0000256" key="2">
    <source>
        <dbReference type="ARBA" id="ARBA00023669"/>
    </source>
</evidence>
<dbReference type="CDD" id="cd01614">
    <property type="entry name" value="EutN_CcmL"/>
    <property type="match status" value="1"/>
</dbReference>
<dbReference type="Pfam" id="PF03319">
    <property type="entry name" value="EutN_CcmL"/>
    <property type="match status" value="1"/>
</dbReference>
<name>A0A117LBS0_9THEO</name>
<keyword evidence="2" id="KW-1282">Carboxysome</keyword>
<sequence length="100" mass="10657">MFLARVVGNIWSTKKNEDLVGLKLLMVQLIDHQGRPFGNTMIVADQIGAGIGEDVIVTQGSSARKAIPGKEIPVDASVVGIVDSIEVERSGLLREGTDKS</sequence>
<dbReference type="AlphaFoldDB" id="A0A117LBS0"/>
<proteinExistence type="predicted"/>
<evidence type="ECO:0000313" key="5">
    <source>
        <dbReference type="Proteomes" id="UP000053326"/>
    </source>
</evidence>
<dbReference type="InterPro" id="IPR004992">
    <property type="entry name" value="EutN_CcmL"/>
</dbReference>
<dbReference type="InterPro" id="IPR036677">
    <property type="entry name" value="EutN_CcmL_sf"/>
</dbReference>
<evidence type="ECO:0000313" key="4">
    <source>
        <dbReference type="EMBL" id="KUK37165.1"/>
    </source>
</evidence>
<evidence type="ECO:0000256" key="1">
    <source>
        <dbReference type="ARBA" id="ARBA00023587"/>
    </source>
</evidence>
<reference evidence="5" key="1">
    <citation type="journal article" date="2015" name="MBio">
        <title>Genome-Resolved Metagenomic Analysis Reveals Roles for Candidate Phyla and Other Microbial Community Members in Biogeochemical Transformations in Oil Reservoirs.</title>
        <authorList>
            <person name="Hu P."/>
            <person name="Tom L."/>
            <person name="Singh A."/>
            <person name="Thomas B.C."/>
            <person name="Baker B.J."/>
            <person name="Piceno Y.M."/>
            <person name="Andersen G.L."/>
            <person name="Banfield J.F."/>
        </authorList>
    </citation>
    <scope>NUCLEOTIDE SEQUENCE [LARGE SCALE GENOMIC DNA]</scope>
</reference>
<dbReference type="OMA" id="GAGINEW"/>
<gene>
    <name evidence="4" type="ORF">XD66_0136</name>
</gene>
<dbReference type="EMBL" id="LGFO01000007">
    <property type="protein sequence ID" value="KUK37165.1"/>
    <property type="molecule type" value="Genomic_DNA"/>
</dbReference>
<keyword evidence="3" id="KW-1283">Bacterial microcompartment</keyword>
<evidence type="ECO:0000256" key="3">
    <source>
        <dbReference type="ARBA" id="ARBA00024446"/>
    </source>
</evidence>
<comment type="caution">
    <text evidence="4">The sequence shown here is derived from an EMBL/GenBank/DDBJ whole genome shotgun (WGS) entry which is preliminary data.</text>
</comment>
<dbReference type="GO" id="GO:0031470">
    <property type="term" value="C:carboxysome"/>
    <property type="evidence" value="ECO:0007669"/>
    <property type="project" value="UniProtKB-SubCell"/>
</dbReference>
<dbReference type="Gene3D" id="2.40.50.220">
    <property type="entry name" value="EutN/Ccml"/>
    <property type="match status" value="1"/>
</dbReference>
<organism evidence="4 5">
    <name type="scientific">Thermacetogenium phaeum</name>
    <dbReference type="NCBI Taxonomy" id="85874"/>
    <lineage>
        <taxon>Bacteria</taxon>
        <taxon>Bacillati</taxon>
        <taxon>Bacillota</taxon>
        <taxon>Clostridia</taxon>
        <taxon>Thermoanaerobacterales</taxon>
        <taxon>Thermoanaerobacteraceae</taxon>
        <taxon>Thermacetogenium</taxon>
    </lineage>
</organism>
<protein>
    <submittedName>
        <fullName evidence="4">Putative ethanolamine utilization protein EutN/carboxysome structural protein Ccml</fullName>
    </submittedName>
</protein>
<accession>A0A117LBS0</accession>
<dbReference type="PANTHER" id="PTHR36539">
    <property type="entry name" value="ETHANOLAMINE UTILIZATION PROTEIN EUTN"/>
    <property type="match status" value="1"/>
</dbReference>
<dbReference type="Proteomes" id="UP000053326">
    <property type="component" value="Unassembled WGS sequence"/>
</dbReference>